<feature type="compositionally biased region" description="Acidic residues" evidence="1">
    <location>
        <begin position="13"/>
        <end position="35"/>
    </location>
</feature>
<dbReference type="Pfam" id="PF12874">
    <property type="entry name" value="zf-met"/>
    <property type="match status" value="1"/>
</dbReference>
<dbReference type="Gene3D" id="3.30.160.60">
    <property type="entry name" value="Classic Zinc Finger"/>
    <property type="match status" value="1"/>
</dbReference>
<dbReference type="InterPro" id="IPR036236">
    <property type="entry name" value="Znf_C2H2_sf"/>
</dbReference>
<organism evidence="3 4">
    <name type="scientific">Gekko japonicus</name>
    <name type="common">Schlegel's Japanese gecko</name>
    <dbReference type="NCBI Taxonomy" id="146911"/>
    <lineage>
        <taxon>Eukaryota</taxon>
        <taxon>Metazoa</taxon>
        <taxon>Chordata</taxon>
        <taxon>Craniata</taxon>
        <taxon>Vertebrata</taxon>
        <taxon>Euteleostomi</taxon>
        <taxon>Lepidosauria</taxon>
        <taxon>Squamata</taxon>
        <taxon>Bifurcata</taxon>
        <taxon>Gekkota</taxon>
        <taxon>Gekkonidae</taxon>
        <taxon>Gekkoninae</taxon>
        <taxon>Gekko</taxon>
    </lineage>
</organism>
<feature type="region of interest" description="Disordered" evidence="1">
    <location>
        <begin position="309"/>
        <end position="351"/>
    </location>
</feature>
<dbReference type="GeneID" id="107105568"/>
<dbReference type="InterPro" id="IPR003604">
    <property type="entry name" value="Matrin/U1-like-C_Znf_C2H2"/>
</dbReference>
<evidence type="ECO:0000313" key="3">
    <source>
        <dbReference type="Proteomes" id="UP000694871"/>
    </source>
</evidence>
<name>A0ABM1JHW6_GEKJA</name>
<dbReference type="SUPFAM" id="SSF57667">
    <property type="entry name" value="beta-beta-alpha zinc fingers"/>
    <property type="match status" value="1"/>
</dbReference>
<keyword evidence="3" id="KW-1185">Reference proteome</keyword>
<feature type="compositionally biased region" description="Polar residues" evidence="1">
    <location>
        <begin position="568"/>
        <end position="579"/>
    </location>
</feature>
<feature type="domain" description="U1-type" evidence="2">
    <location>
        <begin position="159"/>
        <end position="192"/>
    </location>
</feature>
<dbReference type="Proteomes" id="UP000694871">
    <property type="component" value="Unplaced"/>
</dbReference>
<feature type="region of interest" description="Disordered" evidence="1">
    <location>
        <begin position="568"/>
        <end position="595"/>
    </location>
</feature>
<dbReference type="PANTHER" id="PTHR45762">
    <property type="entry name" value="ZINC FINGER RNA-BINDING PROTEIN"/>
    <property type="match status" value="1"/>
</dbReference>
<dbReference type="SMART" id="SM00451">
    <property type="entry name" value="ZnF_U1"/>
    <property type="match status" value="2"/>
</dbReference>
<protein>
    <submittedName>
        <fullName evidence="4">Uncharacterized protein LOC107105568</fullName>
    </submittedName>
</protein>
<accession>A0ABM1JHW6</accession>
<feature type="compositionally biased region" description="Basic and acidic residues" evidence="1">
    <location>
        <begin position="36"/>
        <end position="49"/>
    </location>
</feature>
<feature type="compositionally biased region" description="Basic and acidic residues" evidence="1">
    <location>
        <begin position="1"/>
        <end position="12"/>
    </location>
</feature>
<gene>
    <name evidence="4" type="primary">LOC107105568</name>
</gene>
<feature type="region of interest" description="Disordered" evidence="1">
    <location>
        <begin position="1"/>
        <end position="67"/>
    </location>
</feature>
<sequence>MSTESELEKPEPGEPELEEPGEPEPEEPVEPEPEEPEKPEPEEPEKPEPEEPVEPEPEEPEKPEPEKPATKIYYCELCKVPCMSAMILQTHFAGMRHKKRERALKRKCAPVINEEPLSVKRPLSKSIRCLKDYMKDPNREEPLIGLEYVLEVRFQGRRDPCYECQLCQFNTEIVPMIEHLIGQRHRKVYLMKHFPDKGKRNANDPKEDRVRFLRRIAREVEKEEGLKMYKVEGYERPGATSSAAKKRARWSGSFKPENDPVLRQKALEYMDFFEITSDTEATQVIRIAQSLSEALKGFCEKKEALKHIKSLPPLMAPGGRNTKKQRPNKPRKTFDDNPGDTKWTQEHTSSGLAQSQGLLGEAPSGLAQSRGLLGEAPSGLAQSRGLLGEAPSGLAKSQGLLGEAPSGLAQSQGLLGEAPSALYTRQMKEMTSSYTVNSNYLATMSALRKSLAPQSGNSPGGISEWMKQFSQSASASFQSNPVREKSLCSTSSQSSYPTQYPQQSSTQKHDNRMTATEIRSWNSMRDFYSATRDYPASSPSKDFPSWYNNGNNNQMAVSLPAASNSLGWPKSSGYQQPSLQADGKAYQPPFSGGSSYNAYQQQNIEQNNKPTGLSSDIVSQLRGKDPATLARMLQELVPHYPDLQKIDIYTLAQALSRLS</sequence>
<evidence type="ECO:0000313" key="4">
    <source>
        <dbReference type="RefSeq" id="XP_015261053.1"/>
    </source>
</evidence>
<feature type="compositionally biased region" description="Basic residues" evidence="1">
    <location>
        <begin position="321"/>
        <end position="331"/>
    </location>
</feature>
<dbReference type="RefSeq" id="XP_015261053.1">
    <property type="nucleotide sequence ID" value="XM_015405567.1"/>
</dbReference>
<proteinExistence type="predicted"/>
<feature type="compositionally biased region" description="Acidic residues" evidence="1">
    <location>
        <begin position="50"/>
        <end position="59"/>
    </location>
</feature>
<dbReference type="PANTHER" id="PTHR45762:SF10">
    <property type="entry name" value="C2H2-TYPE DOMAIN-CONTAINING PROTEIN"/>
    <property type="match status" value="1"/>
</dbReference>
<reference evidence="4" key="1">
    <citation type="submission" date="2025-08" db="UniProtKB">
        <authorList>
            <consortium name="RefSeq"/>
        </authorList>
    </citation>
    <scope>IDENTIFICATION</scope>
</reference>
<feature type="compositionally biased region" description="Low complexity" evidence="1">
    <location>
        <begin position="489"/>
        <end position="506"/>
    </location>
</feature>
<feature type="domain" description="U1-type" evidence="2">
    <location>
        <begin position="70"/>
        <end position="104"/>
    </location>
</feature>
<evidence type="ECO:0000256" key="1">
    <source>
        <dbReference type="SAM" id="MobiDB-lite"/>
    </source>
</evidence>
<feature type="region of interest" description="Disordered" evidence="1">
    <location>
        <begin position="480"/>
        <end position="512"/>
    </location>
</feature>
<evidence type="ECO:0000259" key="2">
    <source>
        <dbReference type="SMART" id="SM00451"/>
    </source>
</evidence>
<dbReference type="InterPro" id="IPR013087">
    <property type="entry name" value="Znf_C2H2_type"/>
</dbReference>